<feature type="coiled-coil region" evidence="1">
    <location>
        <begin position="163"/>
        <end position="190"/>
    </location>
</feature>
<evidence type="ECO:0000313" key="3">
    <source>
        <dbReference type="EMBL" id="MBC2594470.1"/>
    </source>
</evidence>
<organism evidence="3 4">
    <name type="scientific">Ruficoccus amylovorans</name>
    <dbReference type="NCBI Taxonomy" id="1804625"/>
    <lineage>
        <taxon>Bacteria</taxon>
        <taxon>Pseudomonadati</taxon>
        <taxon>Verrucomicrobiota</taxon>
        <taxon>Opitutia</taxon>
        <taxon>Puniceicoccales</taxon>
        <taxon>Cerasicoccaceae</taxon>
        <taxon>Ruficoccus</taxon>
    </lineage>
</organism>
<dbReference type="Gene3D" id="1.10.287.470">
    <property type="entry name" value="Helix hairpin bin"/>
    <property type="match status" value="1"/>
</dbReference>
<dbReference type="Gene3D" id="2.40.50.100">
    <property type="match status" value="1"/>
</dbReference>
<dbReference type="PANTHER" id="PTHR30386">
    <property type="entry name" value="MEMBRANE FUSION SUBUNIT OF EMRAB-TOLC MULTIDRUG EFFLUX PUMP"/>
    <property type="match status" value="1"/>
</dbReference>
<accession>A0A842HE26</accession>
<dbReference type="InterPro" id="IPR058625">
    <property type="entry name" value="MdtA-like_BSH"/>
</dbReference>
<protein>
    <submittedName>
        <fullName evidence="3">HlyD family secretion protein</fullName>
    </submittedName>
</protein>
<feature type="domain" description="Multidrug resistance protein MdtA-like barrel-sandwich hybrid" evidence="2">
    <location>
        <begin position="63"/>
        <end position="242"/>
    </location>
</feature>
<dbReference type="PANTHER" id="PTHR30386:SF18">
    <property type="entry name" value="INNER MEMBRANE PROTEIN YIAV-RELATED"/>
    <property type="match status" value="1"/>
</dbReference>
<dbReference type="RefSeq" id="WP_185675454.1">
    <property type="nucleotide sequence ID" value="NZ_JACHVB010000023.1"/>
</dbReference>
<dbReference type="Pfam" id="PF25917">
    <property type="entry name" value="BSH_RND"/>
    <property type="match status" value="1"/>
</dbReference>
<feature type="coiled-coil region" evidence="1">
    <location>
        <begin position="104"/>
        <end position="138"/>
    </location>
</feature>
<evidence type="ECO:0000313" key="4">
    <source>
        <dbReference type="Proteomes" id="UP000546464"/>
    </source>
</evidence>
<sequence>MELIFLGLYFGLCYLLVKKLKWIPLNAISMVTMCTIPVVLICAEILLLNLSQPASTELRVFRRMVDMIPNVQGVVVDVPVEPNQRVKKGDVIYRLDPTPYKSKVDELKAQLVQARQDAKKLEQDLVIAQSEVDSVQAELTLSKQRSDEYVNLADKGAGNKFDVQDMQTKTQVLEADLAAAQAKHQQVVEELNAQVDGVWARVAAIQAELEGAQWNLDQTVMRAPADGYVPNIQLRPGQHVTTFPMASPQIFVEEDYYLVAFFDQNQLVFVEEGDDAEVSLRSHPGRVLQGKVKYIVWINGESLMPISTLSPNSGANILPPVQYAVRVELNPEDADVHLPAGAVGQCAIYTKKLSELRILRMIIIRMNAYTNWLIFKL</sequence>
<evidence type="ECO:0000256" key="1">
    <source>
        <dbReference type="SAM" id="Coils"/>
    </source>
</evidence>
<gene>
    <name evidence="3" type="ORF">H5P28_09390</name>
</gene>
<proteinExistence type="predicted"/>
<reference evidence="3 4" key="1">
    <citation type="submission" date="2020-07" db="EMBL/GenBank/DDBJ databases">
        <authorList>
            <person name="Feng X."/>
        </authorList>
    </citation>
    <scope>NUCLEOTIDE SEQUENCE [LARGE SCALE GENOMIC DNA]</scope>
    <source>
        <strain evidence="3 4">JCM31066</strain>
    </source>
</reference>
<comment type="caution">
    <text evidence="3">The sequence shown here is derived from an EMBL/GenBank/DDBJ whole genome shotgun (WGS) entry which is preliminary data.</text>
</comment>
<dbReference type="EMBL" id="JACHVB010000023">
    <property type="protein sequence ID" value="MBC2594470.1"/>
    <property type="molecule type" value="Genomic_DNA"/>
</dbReference>
<dbReference type="Gene3D" id="2.40.30.170">
    <property type="match status" value="1"/>
</dbReference>
<dbReference type="Proteomes" id="UP000546464">
    <property type="component" value="Unassembled WGS sequence"/>
</dbReference>
<dbReference type="InterPro" id="IPR050739">
    <property type="entry name" value="MFP"/>
</dbReference>
<name>A0A842HE26_9BACT</name>
<keyword evidence="1" id="KW-0175">Coiled coil</keyword>
<dbReference type="SUPFAM" id="SSF111369">
    <property type="entry name" value="HlyD-like secretion proteins"/>
    <property type="match status" value="2"/>
</dbReference>
<dbReference type="AlphaFoldDB" id="A0A842HE26"/>
<keyword evidence="4" id="KW-1185">Reference proteome</keyword>
<evidence type="ECO:0000259" key="2">
    <source>
        <dbReference type="Pfam" id="PF25917"/>
    </source>
</evidence>